<feature type="signal peptide" evidence="2">
    <location>
        <begin position="1"/>
        <end position="27"/>
    </location>
</feature>
<dbReference type="Gene3D" id="3.10.450.160">
    <property type="entry name" value="inner membrane protein cigr"/>
    <property type="match status" value="1"/>
</dbReference>
<reference evidence="3 4" key="1">
    <citation type="submission" date="2023-04" db="EMBL/GenBank/DDBJ databases">
        <title>Halomonas strains isolated from rhizosphere soil.</title>
        <authorList>
            <person name="Xu L."/>
            <person name="Sun J.-Q."/>
        </authorList>
    </citation>
    <scope>NUCLEOTIDE SEQUENCE [LARGE SCALE GENOMIC DNA]</scope>
    <source>
        <strain evidence="3 4">LR5S20</strain>
    </source>
</reference>
<evidence type="ECO:0000256" key="1">
    <source>
        <dbReference type="SAM" id="MobiDB-lite"/>
    </source>
</evidence>
<accession>A0ABT6V5L2</accession>
<evidence type="ECO:0000313" key="3">
    <source>
        <dbReference type="EMBL" id="MDI5892237.1"/>
    </source>
</evidence>
<dbReference type="Proteomes" id="UP001225957">
    <property type="component" value="Unassembled WGS sequence"/>
</dbReference>
<feature type="chain" id="PRO_5045880144" evidence="2">
    <location>
        <begin position="28"/>
        <end position="222"/>
    </location>
</feature>
<keyword evidence="4" id="KW-1185">Reference proteome</keyword>
<dbReference type="NCBIfam" id="NF040487">
    <property type="entry name" value="T3SS_CigR_fam"/>
    <property type="match status" value="1"/>
</dbReference>
<organism evidence="3 4">
    <name type="scientific">Halomonas rhizosphaerae</name>
    <dbReference type="NCBI Taxonomy" id="3043296"/>
    <lineage>
        <taxon>Bacteria</taxon>
        <taxon>Pseudomonadati</taxon>
        <taxon>Pseudomonadota</taxon>
        <taxon>Gammaproteobacteria</taxon>
        <taxon>Oceanospirillales</taxon>
        <taxon>Halomonadaceae</taxon>
        <taxon>Halomonas</taxon>
    </lineage>
</organism>
<evidence type="ECO:0000313" key="4">
    <source>
        <dbReference type="Proteomes" id="UP001225957"/>
    </source>
</evidence>
<keyword evidence="2" id="KW-0732">Signal</keyword>
<feature type="compositionally biased region" description="Low complexity" evidence="1">
    <location>
        <begin position="25"/>
        <end position="41"/>
    </location>
</feature>
<feature type="region of interest" description="Disordered" evidence="1">
    <location>
        <begin position="25"/>
        <end position="122"/>
    </location>
</feature>
<sequence>MKTRFPLYPLVVAGALGLALAASPLLAQPGNGQGNAQGAAPWKEEGQQQRGQKNESQRARESRGQGQGQARGERDRQEYRDRERDEYRDRERDEYRDRERDEYRDRERDEYRDRERDEYRDREGYRDEARRPMIDEREVREIFRSRREYLRHEDRDSLPPGIRMNLERGKPLPPGIARNFDERVRRDLPYYEGYEWRRVGTDAVLVDLTDDIIHEVIQDILR</sequence>
<feature type="compositionally biased region" description="Basic and acidic residues" evidence="1">
    <location>
        <begin position="42"/>
        <end position="63"/>
    </location>
</feature>
<evidence type="ECO:0000256" key="2">
    <source>
        <dbReference type="SAM" id="SignalP"/>
    </source>
</evidence>
<proteinExistence type="predicted"/>
<protein>
    <submittedName>
        <fullName evidence="3">Anti-virulence regulator CigR family protein</fullName>
    </submittedName>
</protein>
<feature type="compositionally biased region" description="Basic and acidic residues" evidence="1">
    <location>
        <begin position="71"/>
        <end position="122"/>
    </location>
</feature>
<dbReference type="RefSeq" id="WP_282736156.1">
    <property type="nucleotide sequence ID" value="NZ_JASCQP010000028.1"/>
</dbReference>
<name>A0ABT6V5L2_9GAMM</name>
<dbReference type="EMBL" id="JASCQP010000028">
    <property type="protein sequence ID" value="MDI5892237.1"/>
    <property type="molecule type" value="Genomic_DNA"/>
</dbReference>
<comment type="caution">
    <text evidence="3">The sequence shown here is derived from an EMBL/GenBank/DDBJ whole genome shotgun (WGS) entry which is preliminary data.</text>
</comment>
<gene>
    <name evidence="3" type="ORF">QLQ83_14165</name>
</gene>